<evidence type="ECO:0000313" key="2">
    <source>
        <dbReference type="Proteomes" id="UP001168877"/>
    </source>
</evidence>
<dbReference type="Proteomes" id="UP001168877">
    <property type="component" value="Unassembled WGS sequence"/>
</dbReference>
<name>A0AA39UW70_ACESA</name>
<organism evidence="1 2">
    <name type="scientific">Acer saccharum</name>
    <name type="common">Sugar maple</name>
    <dbReference type="NCBI Taxonomy" id="4024"/>
    <lineage>
        <taxon>Eukaryota</taxon>
        <taxon>Viridiplantae</taxon>
        <taxon>Streptophyta</taxon>
        <taxon>Embryophyta</taxon>
        <taxon>Tracheophyta</taxon>
        <taxon>Spermatophyta</taxon>
        <taxon>Magnoliopsida</taxon>
        <taxon>eudicotyledons</taxon>
        <taxon>Gunneridae</taxon>
        <taxon>Pentapetalae</taxon>
        <taxon>rosids</taxon>
        <taxon>malvids</taxon>
        <taxon>Sapindales</taxon>
        <taxon>Sapindaceae</taxon>
        <taxon>Hippocastanoideae</taxon>
        <taxon>Acereae</taxon>
        <taxon>Acer</taxon>
    </lineage>
</organism>
<protein>
    <submittedName>
        <fullName evidence="1">Uncharacterized protein</fullName>
    </submittedName>
</protein>
<keyword evidence="2" id="KW-1185">Reference proteome</keyword>
<evidence type="ECO:0000313" key="1">
    <source>
        <dbReference type="EMBL" id="KAK0574629.1"/>
    </source>
</evidence>
<proteinExistence type="predicted"/>
<accession>A0AA39UW70</accession>
<dbReference type="EMBL" id="JAUESC010000387">
    <property type="protein sequence ID" value="KAK0574629.1"/>
    <property type="molecule type" value="Genomic_DNA"/>
</dbReference>
<gene>
    <name evidence="1" type="ORF">LWI29_026488</name>
</gene>
<sequence>MQTDGIERSSSSSSSFSDVSPFFNSVKSKGECSLLNKILENPVFSRRGVKPIALDFSIGDCGIGLDSISPDTQPEGGLDGSEAYQVLVDSPTKESSESGSHIDIRDMVFKHKLDFRSMFEMDSGDGGGGDREE</sequence>
<comment type="caution">
    <text evidence="1">The sequence shown here is derived from an EMBL/GenBank/DDBJ whole genome shotgun (WGS) entry which is preliminary data.</text>
</comment>
<dbReference type="AlphaFoldDB" id="A0AA39UW70"/>
<reference evidence="1" key="1">
    <citation type="journal article" date="2022" name="Plant J.">
        <title>Strategies of tolerance reflected in two North American maple genomes.</title>
        <authorList>
            <person name="McEvoy S.L."/>
            <person name="Sezen U.U."/>
            <person name="Trouern-Trend A."/>
            <person name="McMahon S.M."/>
            <person name="Schaberg P.G."/>
            <person name="Yang J."/>
            <person name="Wegrzyn J.L."/>
            <person name="Swenson N.G."/>
        </authorList>
    </citation>
    <scope>NUCLEOTIDE SEQUENCE</scope>
    <source>
        <strain evidence="1">NS2018</strain>
    </source>
</reference>
<reference evidence="1" key="2">
    <citation type="submission" date="2023-06" db="EMBL/GenBank/DDBJ databases">
        <authorList>
            <person name="Swenson N.G."/>
            <person name="Wegrzyn J.L."/>
            <person name="Mcevoy S.L."/>
        </authorList>
    </citation>
    <scope>NUCLEOTIDE SEQUENCE</scope>
    <source>
        <strain evidence="1">NS2018</strain>
        <tissue evidence="1">Leaf</tissue>
    </source>
</reference>